<evidence type="ECO:0000256" key="1">
    <source>
        <dbReference type="SAM" id="MobiDB-lite"/>
    </source>
</evidence>
<dbReference type="PANTHER" id="PTHR13832">
    <property type="entry name" value="PROTEIN PHOSPHATASE 2C"/>
    <property type="match status" value="1"/>
</dbReference>
<feature type="region of interest" description="Disordered" evidence="1">
    <location>
        <begin position="88"/>
        <end position="138"/>
    </location>
</feature>
<dbReference type="Proteomes" id="UP000290289">
    <property type="component" value="Chromosome 6"/>
</dbReference>
<reference evidence="3 4" key="1">
    <citation type="submission" date="2018-10" db="EMBL/GenBank/DDBJ databases">
        <title>A high-quality apple genome assembly.</title>
        <authorList>
            <person name="Hu J."/>
        </authorList>
    </citation>
    <scope>NUCLEOTIDE SEQUENCE [LARGE SCALE GENOMIC DNA]</scope>
    <source>
        <strain evidence="4">cv. HFTH1</strain>
        <tissue evidence="3">Young leaf</tissue>
    </source>
</reference>
<dbReference type="CDD" id="cd00143">
    <property type="entry name" value="PP2Cc"/>
    <property type="match status" value="1"/>
</dbReference>
<feature type="compositionally biased region" description="Basic and acidic residues" evidence="1">
    <location>
        <begin position="591"/>
        <end position="625"/>
    </location>
</feature>
<feature type="compositionally biased region" description="Polar residues" evidence="1">
    <location>
        <begin position="574"/>
        <end position="589"/>
    </location>
</feature>
<proteinExistence type="predicted"/>
<dbReference type="InterPro" id="IPR036457">
    <property type="entry name" value="PPM-type-like_dom_sf"/>
</dbReference>
<dbReference type="EMBL" id="RDQH01000332">
    <property type="protein sequence ID" value="RXH96599.1"/>
    <property type="molecule type" value="Genomic_DNA"/>
</dbReference>
<gene>
    <name evidence="3" type="ORF">DVH24_009103</name>
</gene>
<evidence type="ECO:0000313" key="4">
    <source>
        <dbReference type="Proteomes" id="UP000290289"/>
    </source>
</evidence>
<feature type="region of interest" description="Disordered" evidence="1">
    <location>
        <begin position="574"/>
        <end position="625"/>
    </location>
</feature>
<protein>
    <recommendedName>
        <fullName evidence="2">PPM-type phosphatase domain-containing protein</fullName>
    </recommendedName>
</protein>
<accession>A0A498JKZ0</accession>
<dbReference type="InterPro" id="IPR015655">
    <property type="entry name" value="PP2C"/>
</dbReference>
<feature type="region of interest" description="Disordered" evidence="1">
    <location>
        <begin position="1"/>
        <end position="26"/>
    </location>
</feature>
<comment type="caution">
    <text evidence="3">The sequence shown here is derived from an EMBL/GenBank/DDBJ whole genome shotgun (WGS) entry which is preliminary data.</text>
</comment>
<dbReference type="SUPFAM" id="SSF81606">
    <property type="entry name" value="PP2C-like"/>
    <property type="match status" value="1"/>
</dbReference>
<dbReference type="SMART" id="SM00332">
    <property type="entry name" value="PP2Cc"/>
    <property type="match status" value="1"/>
</dbReference>
<keyword evidence="4" id="KW-1185">Reference proteome</keyword>
<dbReference type="STRING" id="3750.A0A498JKZ0"/>
<feature type="domain" description="PPM-type phosphatase" evidence="2">
    <location>
        <begin position="145"/>
        <end position="420"/>
    </location>
</feature>
<dbReference type="GO" id="GO:0004722">
    <property type="term" value="F:protein serine/threonine phosphatase activity"/>
    <property type="evidence" value="ECO:0007669"/>
    <property type="project" value="InterPro"/>
</dbReference>
<dbReference type="PANTHER" id="PTHR13832:SF699">
    <property type="entry name" value="INTEGRIN-LINKED KINASE-ASSOCIATED SERINE_THREONINE PHOSPHATASE 2C"/>
    <property type="match status" value="1"/>
</dbReference>
<feature type="compositionally biased region" description="Basic and acidic residues" evidence="1">
    <location>
        <begin position="94"/>
        <end position="112"/>
    </location>
</feature>
<dbReference type="Pfam" id="PF00481">
    <property type="entry name" value="PP2C"/>
    <property type="match status" value="1"/>
</dbReference>
<sequence length="625" mass="69954">MGRNRIGRNGKGAKMPLDGNKEEEEGDREVIILCSTYVERVVPRDEAEQKFTQNLSRGTARSTRFRQTKRGMKCFVPAFCSIPSHVTKVPTNESAREEAEAAAKQKNKRESDSSDAISAAKKSKTEEDQDPEVDMSKGEMGFEIEADAAEDKGLRHAMEDAWVVLLDAAGEDFPGNLRCAHFAVYDGHGGRLAAEYAQKHLNTNVLSAGLPRELLDIKAAKKAILDGFRKTDESLVRESAAGGWQDGATAVCVWILGKTVFVANIGDTKAVVARSSPVEGLQNGSNEACPLKAIVLTREHKAIYAQERARIQKAGGNVSSNGRLQGRLEVSRAFGDRQFKKVGVIATPDIHSFDLTEREHFIILGCDGLWGVIGPSDAVDFVQKLLKEGLPVATISRRLVKEAVRERRCKDNCTAIIIAFRHKLLCRKRILDTGILQTLARIIYILRFDLVPGYSGRCRDCFCELEYEIGRGTEPMRWNEFLCLEPEKTRQNGMRRNEKGAKMLSAGNKDRMRRNENGAKMLSDGNKEGEGDEKIIILCPTDMERVVQGNEVKRKFIQNSSRVLGATNVRRNISSRSVPSRPTYQTTGWDGTEREQKCSRMETRRKKEMERRMRRNESDARQSIN</sequence>
<evidence type="ECO:0000313" key="3">
    <source>
        <dbReference type="EMBL" id="RXH96599.1"/>
    </source>
</evidence>
<dbReference type="Gene3D" id="3.60.40.10">
    <property type="entry name" value="PPM-type phosphatase domain"/>
    <property type="match status" value="1"/>
</dbReference>
<dbReference type="PROSITE" id="PS51746">
    <property type="entry name" value="PPM_2"/>
    <property type="match status" value="1"/>
</dbReference>
<dbReference type="InterPro" id="IPR001932">
    <property type="entry name" value="PPM-type_phosphatase-like_dom"/>
</dbReference>
<name>A0A498JKZ0_MALDO</name>
<organism evidence="3 4">
    <name type="scientific">Malus domestica</name>
    <name type="common">Apple</name>
    <name type="synonym">Pyrus malus</name>
    <dbReference type="NCBI Taxonomy" id="3750"/>
    <lineage>
        <taxon>Eukaryota</taxon>
        <taxon>Viridiplantae</taxon>
        <taxon>Streptophyta</taxon>
        <taxon>Embryophyta</taxon>
        <taxon>Tracheophyta</taxon>
        <taxon>Spermatophyta</taxon>
        <taxon>Magnoliopsida</taxon>
        <taxon>eudicotyledons</taxon>
        <taxon>Gunneridae</taxon>
        <taxon>Pentapetalae</taxon>
        <taxon>rosids</taxon>
        <taxon>fabids</taxon>
        <taxon>Rosales</taxon>
        <taxon>Rosaceae</taxon>
        <taxon>Amygdaloideae</taxon>
        <taxon>Maleae</taxon>
        <taxon>Malus</taxon>
    </lineage>
</organism>
<evidence type="ECO:0000259" key="2">
    <source>
        <dbReference type="PROSITE" id="PS51746"/>
    </source>
</evidence>
<dbReference type="AlphaFoldDB" id="A0A498JKZ0"/>